<evidence type="ECO:0000256" key="2">
    <source>
        <dbReference type="ARBA" id="ARBA00023125"/>
    </source>
</evidence>
<dbReference type="InterPro" id="IPR020886">
    <property type="entry name" value="MTH_967-like"/>
</dbReference>
<organism evidence="6 7">
    <name type="scientific">Candidatus Sysuiplasma superficiale</name>
    <dbReference type="NCBI Taxonomy" id="2823368"/>
    <lineage>
        <taxon>Archaea</taxon>
        <taxon>Methanobacteriati</taxon>
        <taxon>Thermoplasmatota</taxon>
        <taxon>Thermoplasmata</taxon>
        <taxon>Candidatus Sysuiplasmatales</taxon>
        <taxon>Candidatus Sysuiplasmataceae</taxon>
        <taxon>Candidatus Sysuiplasma</taxon>
    </lineage>
</organism>
<dbReference type="EMBL" id="JAGVSJ010000009">
    <property type="protein sequence ID" value="MBX8631781.1"/>
    <property type="molecule type" value="Genomic_DNA"/>
</dbReference>
<dbReference type="NCBIfam" id="NF003162">
    <property type="entry name" value="PRK04140.1"/>
    <property type="match status" value="1"/>
</dbReference>
<comment type="caution">
    <text evidence="6">The sequence shown here is derived from an EMBL/GenBank/DDBJ whole genome shotgun (WGS) entry which is preliminary data.</text>
</comment>
<evidence type="ECO:0000313" key="6">
    <source>
        <dbReference type="EMBL" id="MBX8631781.1"/>
    </source>
</evidence>
<sequence length="328" mass="37347">MKKVTGASKRDEVIGWIKEILAKAGFYLVECTSLRSMTFDIIARRDRDLLLIKILRNVDGFSRENAVEMKRVASALDGKPIIIGLHSGGGVLEDGIVYSRFGIPIITPETIRDEFLDGVPPFIIAEPGGLYVRIDGEMLRTIREEMAISLGALSEIAGVSRRAIQMYEGGMKAMIDVAQRLEEFFNRPFVLPLEDWRTNGPEQNDEWTNDFDEFTGFDGTVYRMLSEIGYSVLPTRHSVFDALTKDRKSLYIAWLGEEIGEFKNKFEILDNIIRITERNALIFVERKTDRDAVKGIPVVDRDNLLKLQFPEELAAYAQERRPPREDVH</sequence>
<dbReference type="CDD" id="cd00093">
    <property type="entry name" value="HTH_XRE"/>
    <property type="match status" value="1"/>
</dbReference>
<dbReference type="GO" id="GO:0003677">
    <property type="term" value="F:DNA binding"/>
    <property type="evidence" value="ECO:0007669"/>
    <property type="project" value="UniProtKB-KW"/>
</dbReference>
<dbReference type="InterPro" id="IPR010982">
    <property type="entry name" value="Lambda_DNA-bd_dom_sf"/>
</dbReference>
<gene>
    <name evidence="6" type="ORF">J9259_04580</name>
</gene>
<keyword evidence="2 4" id="KW-0238">DNA-binding</keyword>
<evidence type="ECO:0000256" key="3">
    <source>
        <dbReference type="ARBA" id="ARBA00023163"/>
    </source>
</evidence>
<evidence type="ECO:0000313" key="7">
    <source>
        <dbReference type="Proteomes" id="UP000716004"/>
    </source>
</evidence>
<dbReference type="InterPro" id="IPR001387">
    <property type="entry name" value="Cro/C1-type_HTH"/>
</dbReference>
<dbReference type="InterPro" id="IPR059051">
    <property type="entry name" value="MTH_967_PDDEXK"/>
</dbReference>
<accession>A0A8J7YP62</accession>
<evidence type="ECO:0000259" key="5">
    <source>
        <dbReference type="PROSITE" id="PS50943"/>
    </source>
</evidence>
<evidence type="ECO:0000256" key="1">
    <source>
        <dbReference type="ARBA" id="ARBA00023015"/>
    </source>
</evidence>
<keyword evidence="1 4" id="KW-0805">Transcription regulation</keyword>
<dbReference type="SUPFAM" id="SSF47413">
    <property type="entry name" value="lambda repressor-like DNA-binding domains"/>
    <property type="match status" value="1"/>
</dbReference>
<protein>
    <recommendedName>
        <fullName evidence="4">Putative HTH-type transcriptional regulatory protein J9259_04580</fullName>
    </recommendedName>
</protein>
<dbReference type="Pfam" id="PF01381">
    <property type="entry name" value="HTH_3"/>
    <property type="match status" value="1"/>
</dbReference>
<dbReference type="SMART" id="SM00530">
    <property type="entry name" value="HTH_XRE"/>
    <property type="match status" value="1"/>
</dbReference>
<reference evidence="6" key="1">
    <citation type="submission" date="2021-04" db="EMBL/GenBank/DDBJ databases">
        <title>Genomic insights into ecological role and evolution of a novel Thermoplasmata order Candidatus Sysuiplasmatales.</title>
        <authorList>
            <person name="Yuan Y."/>
        </authorList>
    </citation>
    <scope>NUCLEOTIDE SEQUENCE</scope>
    <source>
        <strain evidence="6">YP2-bin.285</strain>
    </source>
</reference>
<keyword evidence="3 4" id="KW-0804">Transcription</keyword>
<feature type="domain" description="HTH cro/C1-type" evidence="5">
    <location>
        <begin position="139"/>
        <end position="196"/>
    </location>
</feature>
<dbReference type="Gene3D" id="1.10.260.40">
    <property type="entry name" value="lambda repressor-like DNA-binding domains"/>
    <property type="match status" value="1"/>
</dbReference>
<name>A0A8J7YP62_9ARCH</name>
<dbReference type="PROSITE" id="PS50943">
    <property type="entry name" value="HTH_CROC1"/>
    <property type="match status" value="1"/>
</dbReference>
<evidence type="ECO:0000256" key="4">
    <source>
        <dbReference type="HAMAP-Rule" id="MF_00584"/>
    </source>
</evidence>
<dbReference type="HAMAP" id="MF_00584">
    <property type="entry name" value="HTH_type_cro_C1"/>
    <property type="match status" value="1"/>
</dbReference>
<proteinExistence type="inferred from homology"/>
<dbReference type="GO" id="GO:0003700">
    <property type="term" value="F:DNA-binding transcription factor activity"/>
    <property type="evidence" value="ECO:0007669"/>
    <property type="project" value="UniProtKB-UniRule"/>
</dbReference>
<dbReference type="Pfam" id="PF26553">
    <property type="entry name" value="PDDEXK_19"/>
    <property type="match status" value="1"/>
</dbReference>
<dbReference type="AlphaFoldDB" id="A0A8J7YP62"/>
<dbReference type="Proteomes" id="UP000716004">
    <property type="component" value="Unassembled WGS sequence"/>
</dbReference>